<keyword evidence="2 5" id="KW-0812">Transmembrane</keyword>
<dbReference type="PANTHER" id="PTHR23502">
    <property type="entry name" value="MAJOR FACILITATOR SUPERFAMILY"/>
    <property type="match status" value="1"/>
</dbReference>
<name>A0ABP0BNW6_9PEZI</name>
<dbReference type="InterPro" id="IPR036259">
    <property type="entry name" value="MFS_trans_sf"/>
</dbReference>
<evidence type="ECO:0000256" key="3">
    <source>
        <dbReference type="ARBA" id="ARBA00022989"/>
    </source>
</evidence>
<keyword evidence="3 5" id="KW-1133">Transmembrane helix</keyword>
<protein>
    <recommendedName>
        <fullName evidence="6">Major facilitator superfamily (MFS) profile domain-containing protein</fullName>
    </recommendedName>
</protein>
<feature type="transmembrane region" description="Helical" evidence="5">
    <location>
        <begin position="116"/>
        <end position="136"/>
    </location>
</feature>
<evidence type="ECO:0000259" key="6">
    <source>
        <dbReference type="PROSITE" id="PS50850"/>
    </source>
</evidence>
<dbReference type="Pfam" id="PF07690">
    <property type="entry name" value="MFS_1"/>
    <property type="match status" value="1"/>
</dbReference>
<evidence type="ECO:0000256" key="4">
    <source>
        <dbReference type="ARBA" id="ARBA00023136"/>
    </source>
</evidence>
<feature type="transmembrane region" description="Helical" evidence="5">
    <location>
        <begin position="91"/>
        <end position="110"/>
    </location>
</feature>
<dbReference type="PANTHER" id="PTHR23502:SF181">
    <property type="entry name" value="MAJOR FACILITATOR SUPERFAMILY (MFS) PROFILE DOMAIN-CONTAINING PROTEIN"/>
    <property type="match status" value="1"/>
</dbReference>
<feature type="domain" description="Major facilitator superfamily (MFS) profile" evidence="6">
    <location>
        <begin position="1"/>
        <end position="224"/>
    </location>
</feature>
<dbReference type="PROSITE" id="PS50850">
    <property type="entry name" value="MFS"/>
    <property type="match status" value="1"/>
</dbReference>
<feature type="transmembrane region" description="Helical" evidence="5">
    <location>
        <begin position="180"/>
        <end position="201"/>
    </location>
</feature>
<keyword evidence="4 5" id="KW-0472">Membrane</keyword>
<dbReference type="InterPro" id="IPR020846">
    <property type="entry name" value="MFS_dom"/>
</dbReference>
<evidence type="ECO:0000313" key="8">
    <source>
        <dbReference type="Proteomes" id="UP001642482"/>
    </source>
</evidence>
<reference evidence="7 8" key="1">
    <citation type="submission" date="2024-01" db="EMBL/GenBank/DDBJ databases">
        <authorList>
            <person name="Allen C."/>
            <person name="Tagirdzhanova G."/>
        </authorList>
    </citation>
    <scope>NUCLEOTIDE SEQUENCE [LARGE SCALE GENOMIC DNA]</scope>
</reference>
<evidence type="ECO:0000256" key="5">
    <source>
        <dbReference type="SAM" id="Phobius"/>
    </source>
</evidence>
<comment type="caution">
    <text evidence="7">The sequence shown here is derived from an EMBL/GenBank/DDBJ whole genome shotgun (WGS) entry which is preliminary data.</text>
</comment>
<dbReference type="Gene3D" id="1.20.1720.10">
    <property type="entry name" value="Multidrug resistance protein D"/>
    <property type="match status" value="1"/>
</dbReference>
<dbReference type="Proteomes" id="UP001642482">
    <property type="component" value="Unassembled WGS sequence"/>
</dbReference>
<keyword evidence="8" id="KW-1185">Reference proteome</keyword>
<comment type="subcellular location">
    <subcellularLocation>
        <location evidence="1">Membrane</location>
        <topology evidence="1">Multi-pass membrane protein</topology>
    </subcellularLocation>
</comment>
<proteinExistence type="predicted"/>
<dbReference type="SUPFAM" id="SSF103473">
    <property type="entry name" value="MFS general substrate transporter"/>
    <property type="match status" value="1"/>
</dbReference>
<evidence type="ECO:0000313" key="7">
    <source>
        <dbReference type="EMBL" id="CAK7221338.1"/>
    </source>
</evidence>
<accession>A0ABP0BNW6</accession>
<evidence type="ECO:0000256" key="2">
    <source>
        <dbReference type="ARBA" id="ARBA00022692"/>
    </source>
</evidence>
<dbReference type="InterPro" id="IPR011701">
    <property type="entry name" value="MFS"/>
</dbReference>
<gene>
    <name evidence="7" type="ORF">SEUCBS140593_004537</name>
</gene>
<evidence type="ECO:0000256" key="1">
    <source>
        <dbReference type="ARBA" id="ARBA00004141"/>
    </source>
</evidence>
<organism evidence="7 8">
    <name type="scientific">Sporothrix eucalyptigena</name>
    <dbReference type="NCBI Taxonomy" id="1812306"/>
    <lineage>
        <taxon>Eukaryota</taxon>
        <taxon>Fungi</taxon>
        <taxon>Dikarya</taxon>
        <taxon>Ascomycota</taxon>
        <taxon>Pezizomycotina</taxon>
        <taxon>Sordariomycetes</taxon>
        <taxon>Sordariomycetidae</taxon>
        <taxon>Ophiostomatales</taxon>
        <taxon>Ophiostomataceae</taxon>
        <taxon>Sporothrix</taxon>
    </lineage>
</organism>
<sequence length="224" mass="23983">MSKLTYAFGLSKYEVNEMMPPGTSHLIDTQLVRTETQHHTIEEKHIHLVPEPSADPGDPLNWPIALPDLVTAFATFDTSGNAAGIESFSNLTHLIAVNSFMLGASAVWWVPLSNTFGRRPIILINLLVMCLGSVWCGKAKSYNSLLAARIIQGCGGGAADAINSAVIGEIFFVHQRGRAMAVYTVCLVIGAPLGGLVGGYITASLGWRWTIDTLRASEISGKSA</sequence>
<dbReference type="EMBL" id="CAWUHD010000039">
    <property type="protein sequence ID" value="CAK7221338.1"/>
    <property type="molecule type" value="Genomic_DNA"/>
</dbReference>